<accession>A0A2S7MW59</accession>
<dbReference type="PANTHER" id="PTHR40053">
    <property type="entry name" value="SPORULATION-CONTROL PROTEIN SPO0M"/>
    <property type="match status" value="1"/>
</dbReference>
<name>A0A2S7MW59_9BACI</name>
<dbReference type="Pfam" id="PF07070">
    <property type="entry name" value="Spo0M"/>
    <property type="match status" value="1"/>
</dbReference>
<organism evidence="1 2">
    <name type="scientific">Pradoshia eiseniae</name>
    <dbReference type="NCBI Taxonomy" id="2064768"/>
    <lineage>
        <taxon>Bacteria</taxon>
        <taxon>Bacillati</taxon>
        <taxon>Bacillota</taxon>
        <taxon>Bacilli</taxon>
        <taxon>Bacillales</taxon>
        <taxon>Bacillaceae</taxon>
        <taxon>Pradoshia</taxon>
    </lineage>
</organism>
<gene>
    <name evidence="1" type="ORF">CYL18_16715</name>
</gene>
<dbReference type="OrthoDB" id="2351239at2"/>
<comment type="caution">
    <text evidence="1">The sequence shown here is derived from an EMBL/GenBank/DDBJ whole genome shotgun (WGS) entry which is preliminary data.</text>
</comment>
<evidence type="ECO:0000313" key="1">
    <source>
        <dbReference type="EMBL" id="PQD94013.1"/>
    </source>
</evidence>
<proteinExistence type="predicted"/>
<dbReference type="AlphaFoldDB" id="A0A2S7MW59"/>
<protein>
    <submittedName>
        <fullName evidence="1">Sporulation protein SpoOM</fullName>
    </submittedName>
</protein>
<dbReference type="Proteomes" id="UP000239663">
    <property type="component" value="Unassembled WGS sequence"/>
</dbReference>
<dbReference type="PANTHER" id="PTHR40053:SF1">
    <property type="entry name" value="SPORULATION-CONTROL PROTEIN SPO0M"/>
    <property type="match status" value="1"/>
</dbReference>
<reference evidence="1 2" key="1">
    <citation type="submission" date="2017-12" db="EMBL/GenBank/DDBJ databases">
        <title>Taxonomic description and draft genome of Pradoshia cofamensis Gen. nov., sp. nov., a thermotolerant bacillale isolated from anterior gut of earthworm Eisenia fetida.</title>
        <authorList>
            <person name="Saha T."/>
            <person name="Chakraborty R."/>
        </authorList>
    </citation>
    <scope>NUCLEOTIDE SEQUENCE [LARGE SCALE GENOMIC DNA]</scope>
    <source>
        <strain evidence="1 2">EAG3</strain>
    </source>
</reference>
<keyword evidence="2" id="KW-1185">Reference proteome</keyword>
<sequence>MLNKMLSSIGIGAAKVDTQLYKTSYTVGEELSGKVIVQGGKTEQQIERLYLSLMVTYEVEQDDKKFTQKAVVEKYQLSEAFLIQPNELKEIPFSFQLPYDVPITKGRTRAWIQTGLDIKNAVDPQDQDYIDINPHPLVLEFLQTVSEIGFRLREVECKKAPASIRKRFPFVQEFEFKPISGEFRSKLDELEAIFYVSQDQIEVLLQIDRRARGFGIFEALGLDESFVRFTYGQGDLSSLNSRLTSLIRQHS</sequence>
<dbReference type="EMBL" id="PKOZ01000016">
    <property type="protein sequence ID" value="PQD94013.1"/>
    <property type="molecule type" value="Genomic_DNA"/>
</dbReference>
<dbReference type="RefSeq" id="WP_104850654.1">
    <property type="nucleotide sequence ID" value="NZ_PKOZ01000016.1"/>
</dbReference>
<evidence type="ECO:0000313" key="2">
    <source>
        <dbReference type="Proteomes" id="UP000239663"/>
    </source>
</evidence>
<dbReference type="InterPro" id="IPR009776">
    <property type="entry name" value="Spore_0_M"/>
</dbReference>